<evidence type="ECO:0000313" key="2">
    <source>
        <dbReference type="EMBL" id="JAG28786.1"/>
    </source>
</evidence>
<evidence type="ECO:0000313" key="1">
    <source>
        <dbReference type="EMBL" id="JAG28781.1"/>
    </source>
</evidence>
<gene>
    <name evidence="2" type="primary">FGFR2_1</name>
    <name evidence="1" type="synonym">FGFR2_0</name>
    <name evidence="2" type="ORF">CM83_41295</name>
    <name evidence="1" type="ORF">CM83_41296</name>
</gene>
<proteinExistence type="predicted"/>
<dbReference type="AlphaFoldDB" id="A0A0A9YAY3"/>
<organism evidence="2">
    <name type="scientific">Lygus hesperus</name>
    <name type="common">Western plant bug</name>
    <dbReference type="NCBI Taxonomy" id="30085"/>
    <lineage>
        <taxon>Eukaryota</taxon>
        <taxon>Metazoa</taxon>
        <taxon>Ecdysozoa</taxon>
        <taxon>Arthropoda</taxon>
        <taxon>Hexapoda</taxon>
        <taxon>Insecta</taxon>
        <taxon>Pterygota</taxon>
        <taxon>Neoptera</taxon>
        <taxon>Paraneoptera</taxon>
        <taxon>Hemiptera</taxon>
        <taxon>Heteroptera</taxon>
        <taxon>Panheteroptera</taxon>
        <taxon>Cimicomorpha</taxon>
        <taxon>Miridae</taxon>
        <taxon>Mirini</taxon>
        <taxon>Lygus</taxon>
    </lineage>
</organism>
<dbReference type="EMBL" id="GBHO01014823">
    <property type="protein sequence ID" value="JAG28781.1"/>
    <property type="molecule type" value="Transcribed_RNA"/>
</dbReference>
<reference evidence="2" key="1">
    <citation type="journal article" date="2014" name="PLoS ONE">
        <title>Transcriptome-Based Identification of ABC Transporters in the Western Tarnished Plant Bug Lygus hesperus.</title>
        <authorList>
            <person name="Hull J.J."/>
            <person name="Chaney K."/>
            <person name="Geib S.M."/>
            <person name="Fabrick J.A."/>
            <person name="Brent C.S."/>
            <person name="Walsh D."/>
            <person name="Lavine L.C."/>
        </authorList>
    </citation>
    <scope>NUCLEOTIDE SEQUENCE</scope>
</reference>
<name>A0A0A9YAY3_LYGHE</name>
<keyword evidence="2" id="KW-0675">Receptor</keyword>
<sequence length="101" mass="11567">MGHIFGRHYEFVHSKFTPDQPSQRKCGKARLGNTTKPKLKYQVFYITYLTFLLPKLQTWCLETKSQHTISSFCQVDDLGGLSGTENRPILAVDLYTSNVPK</sequence>
<reference evidence="2" key="2">
    <citation type="submission" date="2014-07" db="EMBL/GenBank/DDBJ databases">
        <authorList>
            <person name="Hull J."/>
        </authorList>
    </citation>
    <scope>NUCLEOTIDE SEQUENCE</scope>
</reference>
<accession>A0A0A9YAY3</accession>
<dbReference type="EMBL" id="GBHO01014818">
    <property type="protein sequence ID" value="JAG28786.1"/>
    <property type="molecule type" value="Transcribed_RNA"/>
</dbReference>
<protein>
    <submittedName>
        <fullName evidence="2">Fibroblast growth factor receptor 2</fullName>
    </submittedName>
</protein>